<gene>
    <name evidence="3" type="ORF">G3I29_36350</name>
    <name evidence="2" type="ORF">STHAL_05580</name>
</gene>
<proteinExistence type="predicted"/>
<feature type="compositionally biased region" description="Low complexity" evidence="1">
    <location>
        <begin position="15"/>
        <end position="49"/>
    </location>
</feature>
<dbReference type="Proteomes" id="UP000471293">
    <property type="component" value="Unassembled WGS sequence"/>
</dbReference>
<reference evidence="2 5" key="2">
    <citation type="submission" date="2021-07" db="EMBL/GenBank/DDBJ databases">
        <title>Sequencing Streptomyces halstedii LGO-A4 genome an citrus endophytic actinomycete.</title>
        <authorList>
            <person name="Samborskyy M."/>
            <person name="Scott N."/>
            <person name="Deglau R."/>
            <person name="Dickens S."/>
            <person name="Oliveira L.G."/>
        </authorList>
    </citation>
    <scope>NUCLEOTIDE SEQUENCE [LARGE SCALE GENOMIC DNA]</scope>
    <source>
        <strain evidence="2 5">LGO-A4</strain>
    </source>
</reference>
<reference evidence="3 4" key="1">
    <citation type="submission" date="2020-01" db="EMBL/GenBank/DDBJ databases">
        <title>Insect and environment-associated Actinomycetes.</title>
        <authorList>
            <person name="Currrie C."/>
            <person name="Chevrette M."/>
            <person name="Carlson C."/>
            <person name="Stubbendieck R."/>
            <person name="Wendt-Pienkowski E."/>
        </authorList>
    </citation>
    <scope>NUCLEOTIDE SEQUENCE [LARGE SCALE GENOMIC DNA]</scope>
    <source>
        <strain evidence="3 4">SID11342</strain>
    </source>
</reference>
<keyword evidence="5" id="KW-1185">Reference proteome</keyword>
<accession>A0A6N9UAK3</accession>
<feature type="region of interest" description="Disordered" evidence="1">
    <location>
        <begin position="15"/>
        <end position="61"/>
    </location>
</feature>
<protein>
    <submittedName>
        <fullName evidence="3">Uncharacterized protein</fullName>
    </submittedName>
</protein>
<name>A0A6N9UAK3_STRHA</name>
<evidence type="ECO:0000313" key="2">
    <source>
        <dbReference type="EMBL" id="MBV7668963.1"/>
    </source>
</evidence>
<dbReference type="EMBL" id="JAHUVW010000001">
    <property type="protein sequence ID" value="MBV7668963.1"/>
    <property type="molecule type" value="Genomic_DNA"/>
</dbReference>
<dbReference type="AlphaFoldDB" id="A0A6N9UAK3"/>
<sequence>MVLGVCLSGCSLLSSTPEPGASAAGRPSASAEAADSTEAANSGAGAPDGDTGGGSGEPAPTLVRDAFAGLQATLDDTCTPGAGDCADFLGRVNDELDRLDKAMKADPQGPDHFKEPVAWITGLRTTLGEDVSTPNLEKHRDALVGTRDRVNTWMQDHPEDYR</sequence>
<evidence type="ECO:0000313" key="3">
    <source>
        <dbReference type="EMBL" id="NEA20811.1"/>
    </source>
</evidence>
<dbReference type="Proteomes" id="UP000735541">
    <property type="component" value="Unassembled WGS sequence"/>
</dbReference>
<comment type="caution">
    <text evidence="3">The sequence shown here is derived from an EMBL/GenBank/DDBJ whole genome shotgun (WGS) entry which is preliminary data.</text>
</comment>
<evidence type="ECO:0000313" key="4">
    <source>
        <dbReference type="Proteomes" id="UP000471293"/>
    </source>
</evidence>
<dbReference type="EMBL" id="JAAGLQ010000748">
    <property type="protein sequence ID" value="NEA20811.1"/>
    <property type="molecule type" value="Genomic_DNA"/>
</dbReference>
<organism evidence="3 4">
    <name type="scientific">Streptomyces halstedii</name>
    <dbReference type="NCBI Taxonomy" id="1944"/>
    <lineage>
        <taxon>Bacteria</taxon>
        <taxon>Bacillati</taxon>
        <taxon>Actinomycetota</taxon>
        <taxon>Actinomycetes</taxon>
        <taxon>Kitasatosporales</taxon>
        <taxon>Streptomycetaceae</taxon>
        <taxon>Streptomyces</taxon>
    </lineage>
</organism>
<evidence type="ECO:0000313" key="5">
    <source>
        <dbReference type="Proteomes" id="UP000735541"/>
    </source>
</evidence>
<evidence type="ECO:0000256" key="1">
    <source>
        <dbReference type="SAM" id="MobiDB-lite"/>
    </source>
</evidence>